<sequence>MERIIDLNERLEGSIDLDSDHGDNLHYESTEVEVGDSTEPQEEGLAEPKVGGSTEPVIEGSAEAERVRSVEANFGPTGSYEVD</sequence>
<reference evidence="2 3" key="1">
    <citation type="submission" date="2024-01" db="EMBL/GenBank/DDBJ databases">
        <title>Genome assemblies of Stephania.</title>
        <authorList>
            <person name="Yang L."/>
        </authorList>
    </citation>
    <scope>NUCLEOTIDE SEQUENCE [LARGE SCALE GENOMIC DNA]</scope>
    <source>
        <strain evidence="2">QJT</strain>
        <tissue evidence="2">Leaf</tissue>
    </source>
</reference>
<protein>
    <submittedName>
        <fullName evidence="2">Uncharacterized protein</fullName>
    </submittedName>
</protein>
<name>A0AAP0EVK6_9MAGN</name>
<proteinExistence type="predicted"/>
<organism evidence="2 3">
    <name type="scientific">Stephania japonica</name>
    <dbReference type="NCBI Taxonomy" id="461633"/>
    <lineage>
        <taxon>Eukaryota</taxon>
        <taxon>Viridiplantae</taxon>
        <taxon>Streptophyta</taxon>
        <taxon>Embryophyta</taxon>
        <taxon>Tracheophyta</taxon>
        <taxon>Spermatophyta</taxon>
        <taxon>Magnoliopsida</taxon>
        <taxon>Ranunculales</taxon>
        <taxon>Menispermaceae</taxon>
        <taxon>Menispermoideae</taxon>
        <taxon>Cissampelideae</taxon>
        <taxon>Stephania</taxon>
    </lineage>
</organism>
<dbReference type="EMBL" id="JBBNAE010000009">
    <property type="protein sequence ID" value="KAK9095799.1"/>
    <property type="molecule type" value="Genomic_DNA"/>
</dbReference>
<keyword evidence="3" id="KW-1185">Reference proteome</keyword>
<gene>
    <name evidence="2" type="ORF">Sjap_021296</name>
</gene>
<feature type="compositionally biased region" description="Acidic residues" evidence="1">
    <location>
        <begin position="30"/>
        <end position="45"/>
    </location>
</feature>
<comment type="caution">
    <text evidence="2">The sequence shown here is derived from an EMBL/GenBank/DDBJ whole genome shotgun (WGS) entry which is preliminary data.</text>
</comment>
<accession>A0AAP0EVK6</accession>
<dbReference type="AlphaFoldDB" id="A0AAP0EVK6"/>
<dbReference type="Proteomes" id="UP001417504">
    <property type="component" value="Unassembled WGS sequence"/>
</dbReference>
<evidence type="ECO:0000256" key="1">
    <source>
        <dbReference type="SAM" id="MobiDB-lite"/>
    </source>
</evidence>
<evidence type="ECO:0000313" key="3">
    <source>
        <dbReference type="Proteomes" id="UP001417504"/>
    </source>
</evidence>
<feature type="region of interest" description="Disordered" evidence="1">
    <location>
        <begin position="29"/>
        <end position="65"/>
    </location>
</feature>
<evidence type="ECO:0000313" key="2">
    <source>
        <dbReference type="EMBL" id="KAK9095799.1"/>
    </source>
</evidence>